<protein>
    <recommendedName>
        <fullName evidence="4">DUF1640 domain-containing protein</fullName>
    </recommendedName>
</protein>
<evidence type="ECO:0000256" key="1">
    <source>
        <dbReference type="SAM" id="Phobius"/>
    </source>
</evidence>
<name>A0A4R4DSS0_9PROT</name>
<gene>
    <name evidence="2" type="ORF">EXY23_07200</name>
</gene>
<accession>A0A4R4DSS0</accession>
<evidence type="ECO:0000313" key="2">
    <source>
        <dbReference type="EMBL" id="TCZ64425.1"/>
    </source>
</evidence>
<feature type="transmembrane region" description="Helical" evidence="1">
    <location>
        <begin position="58"/>
        <end position="77"/>
    </location>
</feature>
<keyword evidence="3" id="KW-1185">Reference proteome</keyword>
<evidence type="ECO:0000313" key="3">
    <source>
        <dbReference type="Proteomes" id="UP000295023"/>
    </source>
</evidence>
<dbReference type="RefSeq" id="WP_132286254.1">
    <property type="nucleotide sequence ID" value="NZ_SKBM01000005.1"/>
</dbReference>
<comment type="caution">
    <text evidence="2">The sequence shown here is derived from an EMBL/GenBank/DDBJ whole genome shotgun (WGS) entry which is preliminary data.</text>
</comment>
<evidence type="ECO:0008006" key="4">
    <source>
        <dbReference type="Google" id="ProtNLM"/>
    </source>
</evidence>
<keyword evidence="1" id="KW-0472">Membrane</keyword>
<organism evidence="2 3">
    <name type="scientific">Roseicella aquatilis</name>
    <dbReference type="NCBI Taxonomy" id="2527868"/>
    <lineage>
        <taxon>Bacteria</taxon>
        <taxon>Pseudomonadati</taxon>
        <taxon>Pseudomonadota</taxon>
        <taxon>Alphaproteobacteria</taxon>
        <taxon>Acetobacterales</taxon>
        <taxon>Roseomonadaceae</taxon>
        <taxon>Roseicella</taxon>
    </lineage>
</organism>
<reference evidence="2 3" key="1">
    <citation type="submission" date="2019-03" db="EMBL/GenBank/DDBJ databases">
        <title>Paracraurococcus aquatilis NE82 genome sequence.</title>
        <authorList>
            <person name="Zhao Y."/>
            <person name="Du Z."/>
        </authorList>
    </citation>
    <scope>NUCLEOTIDE SEQUENCE [LARGE SCALE GENOMIC DNA]</scope>
    <source>
        <strain evidence="2 3">NE82</strain>
    </source>
</reference>
<keyword evidence="1" id="KW-0812">Transmembrane</keyword>
<proteinExistence type="predicted"/>
<dbReference type="Proteomes" id="UP000295023">
    <property type="component" value="Unassembled WGS sequence"/>
</dbReference>
<dbReference type="AlphaFoldDB" id="A0A4R4DSS0"/>
<keyword evidence="1" id="KW-1133">Transmembrane helix</keyword>
<dbReference type="EMBL" id="SKBM01000005">
    <property type="protein sequence ID" value="TCZ64425.1"/>
    <property type="molecule type" value="Genomic_DNA"/>
</dbReference>
<sequence>MAATIDRMQFVRKLRGKLPGGWEDQHTGAVADALDEALQDAKLATTDDIDSAVKDLKLWVVASVGVLAAFLPAIKVFR</sequence>